<accession>A0A9P7D0K7</accession>
<dbReference type="GO" id="GO:0008235">
    <property type="term" value="F:metalloexopeptidase activity"/>
    <property type="evidence" value="ECO:0007669"/>
    <property type="project" value="InterPro"/>
</dbReference>
<keyword evidence="3 7" id="KW-0645">Protease</keyword>
<comment type="cofactor">
    <cofactor evidence="1">
        <name>Zn(2+)</name>
        <dbReference type="ChEBI" id="CHEBI:29105"/>
    </cofactor>
</comment>
<evidence type="ECO:0000256" key="1">
    <source>
        <dbReference type="ARBA" id="ARBA00001947"/>
    </source>
</evidence>
<dbReference type="EC" id="3.4.-.-" evidence="7"/>
<sequence>MVFSPLAGVATALLSVTPYTPNIATFESTPGCLTDNFYGTYGGQSIFQLTPTCLETSSIKGLSIQSVALLPDLANGERQLIWLQESAIDSSLVTPEYEAEVQSFFRWLGEDGYSMGGGQQLSGHQYLLSSADEPGVELHLLNLQPAGRSYGLIAVEPRLAPSIEALLPRYWKPYILPKQPASFRPVPKPAIEHVKNLLKTVRFDPVVSSLVNGISLNQMRDDIRWLTGEDGKSGIISRHSFAEGSRVAANWLKERFEETGATCELKTFMTGFAPNVACKYSASVDTTSTVLISGHYDSRGSFGSQRAPGGNDDGSGTVALLGIARAIAHSGLTFRSNLELLAFAGEEQGLYGSKAYAREMREKDANITLMIQADMLGYHAPGEPPQLGLPMYIGTAEVAQLVSSMAAIYSPELTVGYTAACCSDHQSFHEQGYASTQVFERAGSIADPMYHNSGDLSERPGYDLSQIRSIAKVQFATLLHAAGFDLPGDEDLN</sequence>
<evidence type="ECO:0000259" key="8">
    <source>
        <dbReference type="Pfam" id="PF04389"/>
    </source>
</evidence>
<evidence type="ECO:0000256" key="5">
    <source>
        <dbReference type="ARBA" id="ARBA00022801"/>
    </source>
</evidence>
<evidence type="ECO:0000256" key="3">
    <source>
        <dbReference type="ARBA" id="ARBA00022670"/>
    </source>
</evidence>
<reference evidence="9" key="1">
    <citation type="journal article" date="2020" name="New Phytol.">
        <title>Comparative genomics reveals dynamic genome evolution in host specialist ectomycorrhizal fungi.</title>
        <authorList>
            <person name="Lofgren L.A."/>
            <person name="Nguyen N.H."/>
            <person name="Vilgalys R."/>
            <person name="Ruytinx J."/>
            <person name="Liao H.L."/>
            <person name="Branco S."/>
            <person name="Kuo A."/>
            <person name="LaButti K."/>
            <person name="Lipzen A."/>
            <person name="Andreopoulos W."/>
            <person name="Pangilinan J."/>
            <person name="Riley R."/>
            <person name="Hundley H."/>
            <person name="Na H."/>
            <person name="Barry K."/>
            <person name="Grigoriev I.V."/>
            <person name="Stajich J.E."/>
            <person name="Kennedy P.G."/>
        </authorList>
    </citation>
    <scope>NUCLEOTIDE SEQUENCE</scope>
    <source>
        <strain evidence="9">DOB743</strain>
    </source>
</reference>
<dbReference type="AlphaFoldDB" id="A0A9P7D0K7"/>
<dbReference type="SUPFAM" id="SSF53187">
    <property type="entry name" value="Zn-dependent exopeptidases"/>
    <property type="match status" value="1"/>
</dbReference>
<dbReference type="PANTHER" id="PTHR12147">
    <property type="entry name" value="METALLOPEPTIDASE M28 FAMILY MEMBER"/>
    <property type="match status" value="1"/>
</dbReference>
<dbReference type="OrthoDB" id="10013407at2759"/>
<dbReference type="GO" id="GO:0006508">
    <property type="term" value="P:proteolysis"/>
    <property type="evidence" value="ECO:0007669"/>
    <property type="project" value="UniProtKB-KW"/>
</dbReference>
<gene>
    <name evidence="9" type="ORF">EV702DRAFT_1122267</name>
</gene>
<name>A0A9P7D0K7_9AGAM</name>
<evidence type="ECO:0000256" key="6">
    <source>
        <dbReference type="ARBA" id="ARBA00022833"/>
    </source>
</evidence>
<comment type="similarity">
    <text evidence="2">Belongs to the peptidase M28 family. M28B subfamily.</text>
</comment>
<dbReference type="Gene3D" id="3.40.630.10">
    <property type="entry name" value="Zn peptidases"/>
    <property type="match status" value="1"/>
</dbReference>
<proteinExistence type="inferred from homology"/>
<organism evidence="9 10">
    <name type="scientific">Suillus placidus</name>
    <dbReference type="NCBI Taxonomy" id="48579"/>
    <lineage>
        <taxon>Eukaryota</taxon>
        <taxon>Fungi</taxon>
        <taxon>Dikarya</taxon>
        <taxon>Basidiomycota</taxon>
        <taxon>Agaricomycotina</taxon>
        <taxon>Agaricomycetes</taxon>
        <taxon>Agaricomycetidae</taxon>
        <taxon>Boletales</taxon>
        <taxon>Suillineae</taxon>
        <taxon>Suillaceae</taxon>
        <taxon>Suillus</taxon>
    </lineage>
</organism>
<dbReference type="InterPro" id="IPR007484">
    <property type="entry name" value="Peptidase_M28"/>
</dbReference>
<dbReference type="GO" id="GO:0046872">
    <property type="term" value="F:metal ion binding"/>
    <property type="evidence" value="ECO:0007669"/>
    <property type="project" value="UniProtKB-KW"/>
</dbReference>
<keyword evidence="10" id="KW-1185">Reference proteome</keyword>
<keyword evidence="5 7" id="KW-0378">Hydrolase</keyword>
<dbReference type="Pfam" id="PF04389">
    <property type="entry name" value="Peptidase_M28"/>
    <property type="match status" value="1"/>
</dbReference>
<evidence type="ECO:0000313" key="9">
    <source>
        <dbReference type="EMBL" id="KAG1774723.1"/>
    </source>
</evidence>
<dbReference type="EMBL" id="JABBWD010000039">
    <property type="protein sequence ID" value="KAG1774723.1"/>
    <property type="molecule type" value="Genomic_DNA"/>
</dbReference>
<evidence type="ECO:0000313" key="10">
    <source>
        <dbReference type="Proteomes" id="UP000714275"/>
    </source>
</evidence>
<feature type="domain" description="Peptidase M28" evidence="8">
    <location>
        <begin position="275"/>
        <end position="460"/>
    </location>
</feature>
<evidence type="ECO:0000256" key="7">
    <source>
        <dbReference type="RuleBase" id="RU361240"/>
    </source>
</evidence>
<evidence type="ECO:0000256" key="2">
    <source>
        <dbReference type="ARBA" id="ARBA00005634"/>
    </source>
</evidence>
<keyword evidence="4 7" id="KW-0479">Metal-binding</keyword>
<dbReference type="Proteomes" id="UP000714275">
    <property type="component" value="Unassembled WGS sequence"/>
</dbReference>
<dbReference type="InterPro" id="IPR045175">
    <property type="entry name" value="M28_fam"/>
</dbReference>
<dbReference type="PANTHER" id="PTHR12147:SF26">
    <property type="entry name" value="PEPTIDASE M28 DOMAIN-CONTAINING PROTEIN"/>
    <property type="match status" value="1"/>
</dbReference>
<keyword evidence="6 7" id="KW-0862">Zinc</keyword>
<evidence type="ECO:0000256" key="4">
    <source>
        <dbReference type="ARBA" id="ARBA00022723"/>
    </source>
</evidence>
<comment type="caution">
    <text evidence="9">The sequence shown here is derived from an EMBL/GenBank/DDBJ whole genome shotgun (WGS) entry which is preliminary data.</text>
</comment>
<protein>
    <recommendedName>
        <fullName evidence="7">Peptide hydrolase</fullName>
        <ecNumber evidence="7">3.4.-.-</ecNumber>
    </recommendedName>
</protein>